<protein>
    <submittedName>
        <fullName evidence="1">Uncharacterized protein</fullName>
    </submittedName>
</protein>
<evidence type="ECO:0000313" key="1">
    <source>
        <dbReference type="EMBL" id="KYD13344.1"/>
    </source>
</evidence>
<dbReference type="EMBL" id="LQYS01000049">
    <property type="protein sequence ID" value="KYD13344.1"/>
    <property type="molecule type" value="Genomic_DNA"/>
</dbReference>
<gene>
    <name evidence="1" type="ORF">B4119_0968</name>
</gene>
<reference evidence="1 2" key="1">
    <citation type="submission" date="2016-01" db="EMBL/GenBank/DDBJ databases">
        <title>Draft Genome Sequences of Seven Thermophilic Sporeformers Isolated from Foods.</title>
        <authorList>
            <person name="Berendsen E.M."/>
            <person name="Wells-Bennik M.H."/>
            <person name="Krawcyk A.O."/>
            <person name="De Jong A."/>
            <person name="Holsappel S."/>
            <person name="Eijlander R.T."/>
            <person name="Kuipers O.P."/>
        </authorList>
    </citation>
    <scope>NUCLEOTIDE SEQUENCE [LARGE SCALE GENOMIC DNA]</scope>
    <source>
        <strain evidence="1 2">B4119</strain>
    </source>
</reference>
<proteinExistence type="predicted"/>
<dbReference type="Proteomes" id="UP000075455">
    <property type="component" value="Unassembled WGS sequence"/>
</dbReference>
<comment type="caution">
    <text evidence="1">The sequence shown here is derived from an EMBL/GenBank/DDBJ whole genome shotgun (WGS) entry which is preliminary data.</text>
</comment>
<accession>A0A150LM55</accession>
<sequence>MSLLVVFCGKLSKNTIRILHDSLIFVKLENNKNNKKIFAILYDESLPPLFHEGAGVSYHLH</sequence>
<name>A0A150LM55_9BACL</name>
<dbReference type="AlphaFoldDB" id="A0A150LM55"/>
<evidence type="ECO:0000313" key="2">
    <source>
        <dbReference type="Proteomes" id="UP000075455"/>
    </source>
</evidence>
<organism evidence="1 2">
    <name type="scientific">Saccharococcus caldoxylosilyticus</name>
    <dbReference type="NCBI Taxonomy" id="81408"/>
    <lineage>
        <taxon>Bacteria</taxon>
        <taxon>Bacillati</taxon>
        <taxon>Bacillota</taxon>
        <taxon>Bacilli</taxon>
        <taxon>Bacillales</taxon>
        <taxon>Anoxybacillaceae</taxon>
        <taxon>Saccharococcus</taxon>
    </lineage>
</organism>